<feature type="compositionally biased region" description="Basic and acidic residues" evidence="1">
    <location>
        <begin position="307"/>
        <end position="324"/>
    </location>
</feature>
<organism evidence="3">
    <name type="scientific">Leyella stercorea CAG:629</name>
    <dbReference type="NCBI Taxonomy" id="1263103"/>
    <lineage>
        <taxon>Bacteria</taxon>
        <taxon>Pseudomonadati</taxon>
        <taxon>Bacteroidota</taxon>
        <taxon>Bacteroidia</taxon>
        <taxon>Bacteroidales</taxon>
        <taxon>Prevotellaceae</taxon>
        <taxon>Leyella</taxon>
    </lineage>
</organism>
<accession>R7H3E2</accession>
<feature type="signal peptide" evidence="2">
    <location>
        <begin position="1"/>
        <end position="24"/>
    </location>
</feature>
<dbReference type="Pfam" id="PF14121">
    <property type="entry name" value="Porin_10"/>
    <property type="match status" value="1"/>
</dbReference>
<feature type="region of interest" description="Disordered" evidence="1">
    <location>
        <begin position="307"/>
        <end position="359"/>
    </location>
</feature>
<feature type="chain" id="PRO_5004446437" description="Outer membrane insertion signal domain protein" evidence="2">
    <location>
        <begin position="25"/>
        <end position="782"/>
    </location>
</feature>
<evidence type="ECO:0000313" key="3">
    <source>
        <dbReference type="EMBL" id="CDE33875.1"/>
    </source>
</evidence>
<dbReference type="AlphaFoldDB" id="R7H3E2"/>
<name>R7H3E2_9BACT</name>
<protein>
    <recommendedName>
        <fullName evidence="4">Outer membrane insertion signal domain protein</fullName>
    </recommendedName>
</protein>
<evidence type="ECO:0008006" key="4">
    <source>
        <dbReference type="Google" id="ProtNLM"/>
    </source>
</evidence>
<sequence>MIRTTRKLLGLLAFLLSVPMCLSAQIDMDDNDRFNQMNPDGSVNKRNRNAADSLGTDKVIPRGIRVWTVDSRFGDQRKAAVDTVSHMFMNSIFTTGLRGEYNTTGNLGAPRIHRIFIDRPETEQFIFTQPYDYVVSPVDKFHFTNTLSPITNLTYNTAGDRITGEDRLSAKFGVNAGKRLGVGFNVDYLYGRGYYSEQSTSHFKFLLYGSYLGERYQAHLLFSTLDQKVTENGGITNDEYIKHPESFDDNFATNEIPTVLERNWNRNSNQHIFFTHRFSFGFRKKVKMSEEEIAARKFAMESEKENAALHEKEAAKRKAEREGTDFDEEEYEEQSFGGRPDDAKVAGKEPATTEMSDNSGRIRVDGKAAADSLNSLAAQAQLDTMWMKTEYVPVTSIIHTAKFDTYRRIYQAYNSPKDFYANTYDNVGAYSGDSIYDKTSHYRLQNTLALSLLEGFNKWAKAGVKVFATSDLRHFTLPNTERTFTTYNEHNLSVGGQLSKTQGRTLHYSVLGEVWAIGKDAGQVKVDANVDLNFKFLGDTVRLAASGFFHSLNPTFYQRHYHSRHFWWDKDDMAKIVHSRLEGTFAYDKTRTKLRVAFDELKNYTYFAMGYNITDEHLRTQNTLSVKQAGGAISLFTVGLQQDVTLGPVNWESVVTFQKSSNEAVLPVPTLNVYTNLYLRFMIARVLKCDLGADARYFTSYYAPDYSPALGQYAVQDGPSKTKVGNYPLVNVYANFHLKQARFFVMMSHVNAGSGNRSYFFTPHYPLNQRVLRFGVSWNFFN</sequence>
<dbReference type="EMBL" id="CBIT010000208">
    <property type="protein sequence ID" value="CDE33875.1"/>
    <property type="molecule type" value="Genomic_DNA"/>
</dbReference>
<comment type="caution">
    <text evidence="3">The sequence shown here is derived from an EMBL/GenBank/DDBJ whole genome shotgun (WGS) entry which is preliminary data.</text>
</comment>
<dbReference type="InterPro" id="IPR025631">
    <property type="entry name" value="Porin_10"/>
</dbReference>
<dbReference type="Proteomes" id="UP000018072">
    <property type="component" value="Unassembled WGS sequence"/>
</dbReference>
<keyword evidence="2" id="KW-0732">Signal</keyword>
<proteinExistence type="predicted"/>
<gene>
    <name evidence="3" type="ORF">BN741_01807</name>
</gene>
<dbReference type="STRING" id="1263103.BN741_01807"/>
<evidence type="ECO:0000256" key="1">
    <source>
        <dbReference type="SAM" id="MobiDB-lite"/>
    </source>
</evidence>
<reference evidence="3" key="1">
    <citation type="submission" date="2012-11" db="EMBL/GenBank/DDBJ databases">
        <title>Dependencies among metagenomic species, viruses, plasmids and units of genetic variation.</title>
        <authorList>
            <person name="Nielsen H.B."/>
            <person name="Almeida M."/>
            <person name="Juncker A.S."/>
            <person name="Rasmussen S."/>
            <person name="Li J."/>
            <person name="Sunagawa S."/>
            <person name="Plichta D."/>
            <person name="Gautier L."/>
            <person name="Le Chatelier E."/>
            <person name="Peletier E."/>
            <person name="Bonde I."/>
            <person name="Nielsen T."/>
            <person name="Manichanh C."/>
            <person name="Arumugam M."/>
            <person name="Batto J."/>
            <person name="Santos M.B.Q.D."/>
            <person name="Blom N."/>
            <person name="Borruel N."/>
            <person name="Burgdorf K.S."/>
            <person name="Boumezbeur F."/>
            <person name="Casellas F."/>
            <person name="Dore J."/>
            <person name="Guarner F."/>
            <person name="Hansen T."/>
            <person name="Hildebrand F."/>
            <person name="Kaas R.S."/>
            <person name="Kennedy S."/>
            <person name="Kristiansen K."/>
            <person name="Kultima J.R."/>
            <person name="Leonard P."/>
            <person name="Levenez F."/>
            <person name="Lund O."/>
            <person name="Moumen B."/>
            <person name="Le Paslier D."/>
            <person name="Pons N."/>
            <person name="Pedersen O."/>
            <person name="Prifti E."/>
            <person name="Qin J."/>
            <person name="Raes J."/>
            <person name="Tap J."/>
            <person name="Tims S."/>
            <person name="Ussery D.W."/>
            <person name="Yamada T."/>
            <person name="MetaHit consortium"/>
            <person name="Renault P."/>
            <person name="Sicheritz-Ponten T."/>
            <person name="Bork P."/>
            <person name="Wang J."/>
            <person name="Brunak S."/>
            <person name="Ehrlich S.D."/>
        </authorList>
    </citation>
    <scope>NUCLEOTIDE SEQUENCE [LARGE SCALE GENOMIC DNA]</scope>
</reference>
<evidence type="ECO:0000256" key="2">
    <source>
        <dbReference type="SAM" id="SignalP"/>
    </source>
</evidence>